<evidence type="ECO:0000256" key="11">
    <source>
        <dbReference type="ARBA" id="ARBA00032474"/>
    </source>
</evidence>
<dbReference type="GO" id="GO:0006777">
    <property type="term" value="P:Mo-molybdopterin cofactor biosynthetic process"/>
    <property type="evidence" value="ECO:0007669"/>
    <property type="project" value="UniProtKB-KW"/>
</dbReference>
<evidence type="ECO:0000256" key="4">
    <source>
        <dbReference type="ARBA" id="ARBA00013858"/>
    </source>
</evidence>
<dbReference type="InterPro" id="IPR003448">
    <property type="entry name" value="Mopterin_biosynth_MoaE"/>
</dbReference>
<dbReference type="EMBL" id="CP062222">
    <property type="protein sequence ID" value="QTC91091.1"/>
    <property type="molecule type" value="Genomic_DNA"/>
</dbReference>
<dbReference type="GO" id="GO:0030366">
    <property type="term" value="F:molybdopterin synthase activity"/>
    <property type="evidence" value="ECO:0007669"/>
    <property type="project" value="UniProtKB-EC"/>
</dbReference>
<comment type="pathway">
    <text evidence="1">Cofactor biosynthesis; molybdopterin biosynthesis.</text>
</comment>
<evidence type="ECO:0000313" key="14">
    <source>
        <dbReference type="Proteomes" id="UP000663918"/>
    </source>
</evidence>
<organism evidence="13 14">
    <name type="scientific">Brevundimonas goettingensis</name>
    <dbReference type="NCBI Taxonomy" id="2774190"/>
    <lineage>
        <taxon>Bacteria</taxon>
        <taxon>Pseudomonadati</taxon>
        <taxon>Pseudomonadota</taxon>
        <taxon>Alphaproteobacteria</taxon>
        <taxon>Caulobacterales</taxon>
        <taxon>Caulobacteraceae</taxon>
        <taxon>Brevundimonas</taxon>
    </lineage>
</organism>
<evidence type="ECO:0000256" key="1">
    <source>
        <dbReference type="ARBA" id="ARBA00005046"/>
    </source>
</evidence>
<dbReference type="KEGG" id="bgoe:IFJ75_18080"/>
<comment type="catalytic activity">
    <reaction evidence="12">
        <text>2 [molybdopterin-synthase sulfur-carrier protein]-C-terminal-Gly-aminoethanethioate + cyclic pyranopterin phosphate + H2O = molybdopterin + 2 [molybdopterin-synthase sulfur-carrier protein]-C-terminal Gly-Gly + 2 H(+)</text>
        <dbReference type="Rhea" id="RHEA:26333"/>
        <dbReference type="Rhea" id="RHEA-COMP:12202"/>
        <dbReference type="Rhea" id="RHEA-COMP:19907"/>
        <dbReference type="ChEBI" id="CHEBI:15377"/>
        <dbReference type="ChEBI" id="CHEBI:15378"/>
        <dbReference type="ChEBI" id="CHEBI:58698"/>
        <dbReference type="ChEBI" id="CHEBI:59648"/>
        <dbReference type="ChEBI" id="CHEBI:90778"/>
        <dbReference type="ChEBI" id="CHEBI:232372"/>
        <dbReference type="EC" id="2.8.1.12"/>
    </reaction>
</comment>
<reference evidence="13" key="1">
    <citation type="submission" date="2020-09" db="EMBL/GenBank/DDBJ databases">
        <title>Brevundimonas sp. LVF2 isolated from a puddle in Goettingen, Germany.</title>
        <authorList>
            <person name="Friedrich I."/>
            <person name="Klassen A."/>
            <person name="Hannes N."/>
            <person name="Schneider D."/>
            <person name="Hertel R."/>
            <person name="Daniel R."/>
        </authorList>
    </citation>
    <scope>NUCLEOTIDE SEQUENCE</scope>
    <source>
        <strain evidence="13">LVF2</strain>
    </source>
</reference>
<evidence type="ECO:0000256" key="3">
    <source>
        <dbReference type="ARBA" id="ARBA00011950"/>
    </source>
</evidence>
<name>A0A975GV75_9CAUL</name>
<dbReference type="Proteomes" id="UP000663918">
    <property type="component" value="Chromosome"/>
</dbReference>
<evidence type="ECO:0000256" key="7">
    <source>
        <dbReference type="ARBA" id="ARBA00026066"/>
    </source>
</evidence>
<evidence type="ECO:0000256" key="5">
    <source>
        <dbReference type="ARBA" id="ARBA00023150"/>
    </source>
</evidence>
<gene>
    <name evidence="13" type="ORF">IFJ75_18080</name>
</gene>
<accession>A0A975GV75</accession>
<sequence length="149" mass="16682">MIRIQTEPLSPGEWLETFSRDRETTGAVASFTGLTRGGAGIERLVLDAYPGFTETVMEGIEAEARDRFEVQDVLAVHRWGPIGVGEPIIFVAVAAAHRRAAFEACDFLMDQFKVRAPFWKKEEGPDGVRWVEPRLQDHDDLARWAPGTL</sequence>
<proteinExistence type="inferred from homology"/>
<comment type="function">
    <text evidence="6">Converts molybdopterin precursor Z into molybdopterin. This requires the incorporation of two sulfur atoms into precursor Z to generate a dithiolene group. The sulfur is provided by MoaD.</text>
</comment>
<evidence type="ECO:0000256" key="10">
    <source>
        <dbReference type="ARBA" id="ARBA00030781"/>
    </source>
</evidence>
<dbReference type="PANTHER" id="PTHR23404">
    <property type="entry name" value="MOLYBDOPTERIN SYNTHASE RELATED"/>
    <property type="match status" value="1"/>
</dbReference>
<evidence type="ECO:0000256" key="6">
    <source>
        <dbReference type="ARBA" id="ARBA00025448"/>
    </source>
</evidence>
<evidence type="ECO:0000256" key="9">
    <source>
        <dbReference type="ARBA" id="ARBA00030407"/>
    </source>
</evidence>
<dbReference type="Pfam" id="PF02391">
    <property type="entry name" value="MoaE"/>
    <property type="match status" value="1"/>
</dbReference>
<keyword evidence="5" id="KW-0501">Molybdenum cofactor biosynthesis</keyword>
<dbReference type="SUPFAM" id="SSF54690">
    <property type="entry name" value="Molybdopterin synthase subunit MoaE"/>
    <property type="match status" value="1"/>
</dbReference>
<evidence type="ECO:0000256" key="2">
    <source>
        <dbReference type="ARBA" id="ARBA00005426"/>
    </source>
</evidence>
<dbReference type="InterPro" id="IPR036563">
    <property type="entry name" value="MoaE_sf"/>
</dbReference>
<dbReference type="CDD" id="cd00756">
    <property type="entry name" value="MoaE"/>
    <property type="match status" value="1"/>
</dbReference>
<protein>
    <recommendedName>
        <fullName evidence="4">Molybdopterin synthase catalytic subunit</fullName>
        <ecNumber evidence="3">2.8.1.12</ecNumber>
    </recommendedName>
    <alternativeName>
        <fullName evidence="10">MPT synthase subunit 2</fullName>
    </alternativeName>
    <alternativeName>
        <fullName evidence="8">Molybdenum cofactor biosynthesis protein E</fullName>
    </alternativeName>
    <alternativeName>
        <fullName evidence="9">Molybdopterin-converting factor large subunit</fullName>
    </alternativeName>
    <alternativeName>
        <fullName evidence="11">Molybdopterin-converting factor subunit 2</fullName>
    </alternativeName>
</protein>
<dbReference type="EC" id="2.8.1.12" evidence="3"/>
<evidence type="ECO:0000313" key="13">
    <source>
        <dbReference type="EMBL" id="QTC91091.1"/>
    </source>
</evidence>
<comment type="similarity">
    <text evidence="2">Belongs to the MoaE family.</text>
</comment>
<dbReference type="Gene3D" id="3.90.1170.40">
    <property type="entry name" value="Molybdopterin biosynthesis MoaE subunit"/>
    <property type="match status" value="1"/>
</dbReference>
<comment type="subunit">
    <text evidence="7">Heterotetramer of 2 MoaD subunits and 2 MoaE subunits. Also stable as homodimer. The enzyme changes between these two forms during catalysis.</text>
</comment>
<dbReference type="AlphaFoldDB" id="A0A975GV75"/>
<evidence type="ECO:0000256" key="8">
    <source>
        <dbReference type="ARBA" id="ARBA00029745"/>
    </source>
</evidence>
<dbReference type="RefSeq" id="WP_207870095.1">
    <property type="nucleotide sequence ID" value="NZ_CP062222.1"/>
</dbReference>
<keyword evidence="14" id="KW-1185">Reference proteome</keyword>
<evidence type="ECO:0000256" key="12">
    <source>
        <dbReference type="ARBA" id="ARBA00049878"/>
    </source>
</evidence>